<evidence type="ECO:0000313" key="5">
    <source>
        <dbReference type="EMBL" id="GFS38509.1"/>
    </source>
</evidence>
<dbReference type="PANTHER" id="PTHR33077">
    <property type="entry name" value="PROTEIN TIFY 4A-RELATED-RELATED"/>
    <property type="match status" value="1"/>
</dbReference>
<dbReference type="SMART" id="SM00979">
    <property type="entry name" value="TIFY"/>
    <property type="match status" value="1"/>
</dbReference>
<dbReference type="Pfam" id="PF06200">
    <property type="entry name" value="tify"/>
    <property type="match status" value="1"/>
</dbReference>
<dbReference type="OrthoDB" id="1937734at2759"/>
<evidence type="ECO:0000259" key="4">
    <source>
        <dbReference type="PROSITE" id="PS51320"/>
    </source>
</evidence>
<sequence>MESSSEFADSGRFSGQRAARVPEKSSNFSQTCNFVEPVLEGEGHIRRSRPRDYSRFGRKCILALVPQLLRKRSSTRLILVQTSQNQKLHKMTIFYAGQVIVFNDFPADKAEQIMFLAGKGSSPNTATFAATPVQKPIEPTNLIPTSSSTVVPNFVNNLIQEHAQQPAQPVVSDLPIARKASLARFLEKRKDRIVAKAPYPTSNSTAYPSKPAETKSWLGLAAQTPVPFEHQF</sequence>
<evidence type="ECO:0000256" key="3">
    <source>
        <dbReference type="SAM" id="MobiDB-lite"/>
    </source>
</evidence>
<keyword evidence="2" id="KW-1184">Jasmonic acid signaling pathway</keyword>
<gene>
    <name evidence="5" type="ORF">Acr_00g0057920</name>
</gene>
<reference evidence="6" key="1">
    <citation type="submission" date="2019-07" db="EMBL/GenBank/DDBJ databases">
        <title>De Novo Assembly of kiwifruit Actinidia rufa.</title>
        <authorList>
            <person name="Sugita-Konishi S."/>
            <person name="Sato K."/>
            <person name="Mori E."/>
            <person name="Abe Y."/>
            <person name="Kisaki G."/>
            <person name="Hamano K."/>
            <person name="Suezawa K."/>
            <person name="Otani M."/>
            <person name="Fukuda T."/>
            <person name="Manabe T."/>
            <person name="Gomi K."/>
            <person name="Tabuchi M."/>
            <person name="Akimitsu K."/>
            <person name="Kataoka I."/>
        </authorList>
    </citation>
    <scope>NUCLEOTIDE SEQUENCE [LARGE SCALE GENOMIC DNA]</scope>
    <source>
        <strain evidence="6">cv. Fuchu</strain>
    </source>
</reference>
<dbReference type="AlphaFoldDB" id="A0A7J0DP69"/>
<protein>
    <recommendedName>
        <fullName evidence="2">Protein TIFY</fullName>
    </recommendedName>
    <alternativeName>
        <fullName evidence="2">Jasmonate ZIM domain-containing protein</fullName>
    </alternativeName>
</protein>
<dbReference type="GO" id="GO:0005634">
    <property type="term" value="C:nucleus"/>
    <property type="evidence" value="ECO:0007669"/>
    <property type="project" value="UniProtKB-SubCell"/>
</dbReference>
<keyword evidence="6" id="KW-1185">Reference proteome</keyword>
<dbReference type="InterPro" id="IPR040390">
    <property type="entry name" value="TIFY/JAZ"/>
</dbReference>
<dbReference type="Pfam" id="PF09425">
    <property type="entry name" value="Jas_motif"/>
    <property type="match status" value="1"/>
</dbReference>
<dbReference type="PROSITE" id="PS51320">
    <property type="entry name" value="TIFY"/>
    <property type="match status" value="1"/>
</dbReference>
<dbReference type="InterPro" id="IPR018467">
    <property type="entry name" value="CCT_CS"/>
</dbReference>
<dbReference type="GO" id="GO:2000022">
    <property type="term" value="P:regulation of jasmonic acid mediated signaling pathway"/>
    <property type="evidence" value="ECO:0007669"/>
    <property type="project" value="UniProtKB-UniRule"/>
</dbReference>
<dbReference type="EMBL" id="BJWL01000313">
    <property type="protein sequence ID" value="GFS38509.1"/>
    <property type="molecule type" value="Genomic_DNA"/>
</dbReference>
<feature type="region of interest" description="Disordered" evidence="3">
    <location>
        <begin position="1"/>
        <end position="24"/>
    </location>
</feature>
<organism evidence="5 6">
    <name type="scientific">Actinidia rufa</name>
    <dbReference type="NCBI Taxonomy" id="165716"/>
    <lineage>
        <taxon>Eukaryota</taxon>
        <taxon>Viridiplantae</taxon>
        <taxon>Streptophyta</taxon>
        <taxon>Embryophyta</taxon>
        <taxon>Tracheophyta</taxon>
        <taxon>Spermatophyta</taxon>
        <taxon>Magnoliopsida</taxon>
        <taxon>eudicotyledons</taxon>
        <taxon>Gunneridae</taxon>
        <taxon>Pentapetalae</taxon>
        <taxon>asterids</taxon>
        <taxon>Ericales</taxon>
        <taxon>Actinidiaceae</taxon>
        <taxon>Actinidia</taxon>
    </lineage>
</organism>
<comment type="function">
    <text evidence="2">Repressor of jasmonate responses.</text>
</comment>
<dbReference type="PANTHER" id="PTHR33077:SF140">
    <property type="entry name" value="PROTEIN TIFY 10B"/>
    <property type="match status" value="1"/>
</dbReference>
<comment type="subcellular location">
    <subcellularLocation>
        <location evidence="2">Nucleus</location>
    </subcellularLocation>
</comment>
<proteinExistence type="inferred from homology"/>
<keyword evidence="2" id="KW-0539">Nucleus</keyword>
<evidence type="ECO:0000256" key="1">
    <source>
        <dbReference type="ARBA" id="ARBA00008614"/>
    </source>
</evidence>
<dbReference type="Proteomes" id="UP000585474">
    <property type="component" value="Unassembled WGS sequence"/>
</dbReference>
<comment type="similarity">
    <text evidence="1 2">Belongs to the TIFY/JAZ family.</text>
</comment>
<dbReference type="InterPro" id="IPR010399">
    <property type="entry name" value="Tify_dom"/>
</dbReference>
<dbReference type="GO" id="GO:0009611">
    <property type="term" value="P:response to wounding"/>
    <property type="evidence" value="ECO:0007669"/>
    <property type="project" value="UniProtKB-UniRule"/>
</dbReference>
<accession>A0A7J0DP69</accession>
<evidence type="ECO:0000313" key="6">
    <source>
        <dbReference type="Proteomes" id="UP000585474"/>
    </source>
</evidence>
<comment type="domain">
    <text evidence="2">The jas domain is required for interaction with COI1.</text>
</comment>
<dbReference type="GO" id="GO:0031347">
    <property type="term" value="P:regulation of defense response"/>
    <property type="evidence" value="ECO:0007669"/>
    <property type="project" value="UniProtKB-UniRule"/>
</dbReference>
<name>A0A7J0DP69_9ERIC</name>
<feature type="domain" description="Tify" evidence="4">
    <location>
        <begin position="84"/>
        <end position="119"/>
    </location>
</feature>
<evidence type="ECO:0000256" key="2">
    <source>
        <dbReference type="RuleBase" id="RU369065"/>
    </source>
</evidence>
<comment type="caution">
    <text evidence="5">The sequence shown here is derived from an EMBL/GenBank/DDBJ whole genome shotgun (WGS) entry which is preliminary data.</text>
</comment>